<feature type="region of interest" description="Disordered" evidence="1">
    <location>
        <begin position="340"/>
        <end position="359"/>
    </location>
</feature>
<name>A0A4Q7XXL9_9BACT</name>
<dbReference type="EMBL" id="SHKW01000008">
    <property type="protein sequence ID" value="RZU29050.1"/>
    <property type="molecule type" value="Genomic_DNA"/>
</dbReference>
<evidence type="ECO:0000313" key="2">
    <source>
        <dbReference type="EMBL" id="RZU29050.1"/>
    </source>
</evidence>
<keyword evidence="3" id="KW-1185">Reference proteome</keyword>
<accession>A0A4Q7XXL9</accession>
<evidence type="ECO:0000313" key="3">
    <source>
        <dbReference type="Proteomes" id="UP000292958"/>
    </source>
</evidence>
<protein>
    <submittedName>
        <fullName evidence="2">RepA protein</fullName>
    </submittedName>
</protein>
<evidence type="ECO:0000256" key="1">
    <source>
        <dbReference type="SAM" id="MobiDB-lite"/>
    </source>
</evidence>
<feature type="region of interest" description="Disordered" evidence="1">
    <location>
        <begin position="1"/>
        <end position="20"/>
    </location>
</feature>
<dbReference type="Proteomes" id="UP000292958">
    <property type="component" value="Unassembled WGS sequence"/>
</dbReference>
<dbReference type="InterPro" id="IPR006881">
    <property type="entry name" value="RepA_C"/>
</dbReference>
<reference evidence="2 3" key="1">
    <citation type="submission" date="2019-02" db="EMBL/GenBank/DDBJ databases">
        <title>Genomic Encyclopedia of Archaeal and Bacterial Type Strains, Phase II (KMG-II): from individual species to whole genera.</title>
        <authorList>
            <person name="Goeker M."/>
        </authorList>
    </citation>
    <scope>NUCLEOTIDE SEQUENCE [LARGE SCALE GENOMIC DNA]</scope>
    <source>
        <strain evidence="2 3">DSM 18101</strain>
    </source>
</reference>
<organism evidence="2 3">
    <name type="scientific">Edaphobacter modestus</name>
    <dbReference type="NCBI Taxonomy" id="388466"/>
    <lineage>
        <taxon>Bacteria</taxon>
        <taxon>Pseudomonadati</taxon>
        <taxon>Acidobacteriota</taxon>
        <taxon>Terriglobia</taxon>
        <taxon>Terriglobales</taxon>
        <taxon>Acidobacteriaceae</taxon>
        <taxon>Edaphobacter</taxon>
    </lineage>
</organism>
<comment type="caution">
    <text evidence="2">The sequence shown here is derived from an EMBL/GenBank/DDBJ whole genome shotgun (WGS) entry which is preliminary data.</text>
</comment>
<gene>
    <name evidence="2" type="ORF">BDD14_6644</name>
</gene>
<dbReference type="AlphaFoldDB" id="A0A4Q7XXL9"/>
<dbReference type="Pfam" id="PF04796">
    <property type="entry name" value="RepA_C"/>
    <property type="match status" value="1"/>
</dbReference>
<proteinExistence type="predicted"/>
<sequence length="387" mass="44099">MTKDHTQVKKPRDRPAEEQRSQLALFHNARDIRDVRENGRMTEIWLVAQALILCGLPYEEVADTQWQRKARLADGSMLKVTFASTEKGVPIPYGQDRGPLYFLVDRALSERRKIQKRIRDDKSLRITDDLSEDERDKRMRERARLLDGARFVEWTAASQFLDLMGKNVGGNQYALLKERMNRITACAISIVREKPDGEKETLVLPIVRSSRTPGWAKSSNKSLRANNGDGSEMSSSDSRPIGFEIGPDFFHDFVEHHVPIPAVLIKKLLRKPKTLDLVMWLCWRAYAANTDTFIPISDLREQLGTTDTNDGRVLAELRKAIEFLKQAGWSQLRAEVVSRRSGKAKAGESNRNGLRIGPPKDLVYFNQENEKAPKLHLPAEPNHTFDS</sequence>
<feature type="region of interest" description="Disordered" evidence="1">
    <location>
        <begin position="212"/>
        <end position="238"/>
    </location>
</feature>